<comment type="pathway">
    <text evidence="7">Porphyrin-containing compound metabolism; siroheme biosynthesis; precorrin-2 from uroporphyrinogen III: step 1/1.</text>
</comment>
<dbReference type="PANTHER" id="PTHR45790:SF3">
    <property type="entry name" value="S-ADENOSYL-L-METHIONINE-DEPENDENT UROPORPHYRINOGEN III METHYLTRANSFERASE, CHLOROPLASTIC"/>
    <property type="match status" value="1"/>
</dbReference>
<evidence type="ECO:0000256" key="7">
    <source>
        <dbReference type="ARBA" id="ARBA00025705"/>
    </source>
</evidence>
<comment type="similarity">
    <text evidence="1 8">Belongs to the precorrin methyltransferase family.</text>
</comment>
<keyword evidence="6" id="KW-0627">Porphyrin biosynthesis</keyword>
<dbReference type="InterPro" id="IPR050161">
    <property type="entry name" value="Siro_Cobalamin_biosynth"/>
</dbReference>
<keyword evidence="3 8" id="KW-0489">Methyltransferase</keyword>
<evidence type="ECO:0000256" key="2">
    <source>
        <dbReference type="ARBA" id="ARBA00012162"/>
    </source>
</evidence>
<dbReference type="Proteomes" id="UP000440694">
    <property type="component" value="Unassembled WGS sequence"/>
</dbReference>
<evidence type="ECO:0000256" key="8">
    <source>
        <dbReference type="RuleBase" id="RU003960"/>
    </source>
</evidence>
<dbReference type="AlphaFoldDB" id="A0A6I3KK92"/>
<keyword evidence="11" id="KW-1185">Reference proteome</keyword>
<dbReference type="Pfam" id="PF00590">
    <property type="entry name" value="TP_methylase"/>
    <property type="match status" value="1"/>
</dbReference>
<evidence type="ECO:0000313" key="10">
    <source>
        <dbReference type="EMBL" id="MTD94763.1"/>
    </source>
</evidence>
<evidence type="ECO:0000256" key="4">
    <source>
        <dbReference type="ARBA" id="ARBA00022679"/>
    </source>
</evidence>
<dbReference type="InterPro" id="IPR006366">
    <property type="entry name" value="CobA/CysG_C"/>
</dbReference>
<name>A0A6I3KK92_9HYPH</name>
<dbReference type="InterPro" id="IPR014777">
    <property type="entry name" value="4pyrrole_Mease_sub1"/>
</dbReference>
<evidence type="ECO:0000256" key="6">
    <source>
        <dbReference type="ARBA" id="ARBA00023244"/>
    </source>
</evidence>
<dbReference type="GO" id="GO:0019354">
    <property type="term" value="P:siroheme biosynthetic process"/>
    <property type="evidence" value="ECO:0007669"/>
    <property type="project" value="UniProtKB-UniPathway"/>
</dbReference>
<keyword evidence="5" id="KW-0949">S-adenosyl-L-methionine</keyword>
<protein>
    <recommendedName>
        <fullName evidence="2">uroporphyrinogen-III C-methyltransferase</fullName>
        <ecNumber evidence="2">2.1.1.107</ecNumber>
    </recommendedName>
</protein>
<dbReference type="EC" id="2.1.1.107" evidence="2"/>
<evidence type="ECO:0000256" key="3">
    <source>
        <dbReference type="ARBA" id="ARBA00022603"/>
    </source>
</evidence>
<evidence type="ECO:0000256" key="5">
    <source>
        <dbReference type="ARBA" id="ARBA00022691"/>
    </source>
</evidence>
<dbReference type="Gene3D" id="3.40.1010.10">
    <property type="entry name" value="Cobalt-precorrin-4 Transmethylase, Domain 1"/>
    <property type="match status" value="1"/>
</dbReference>
<dbReference type="RefSeq" id="WP_154739142.1">
    <property type="nucleotide sequence ID" value="NZ_WMBQ01000001.1"/>
</dbReference>
<dbReference type="PANTHER" id="PTHR45790">
    <property type="entry name" value="SIROHEME SYNTHASE-RELATED"/>
    <property type="match status" value="1"/>
</dbReference>
<dbReference type="CDD" id="cd11642">
    <property type="entry name" value="SUMT"/>
    <property type="match status" value="1"/>
</dbReference>
<dbReference type="SUPFAM" id="SSF53790">
    <property type="entry name" value="Tetrapyrrole methylase"/>
    <property type="match status" value="1"/>
</dbReference>
<organism evidence="10 11">
    <name type="scientific">Hyphomicrobium album</name>
    <dbReference type="NCBI Taxonomy" id="2665159"/>
    <lineage>
        <taxon>Bacteria</taxon>
        <taxon>Pseudomonadati</taxon>
        <taxon>Pseudomonadota</taxon>
        <taxon>Alphaproteobacteria</taxon>
        <taxon>Hyphomicrobiales</taxon>
        <taxon>Hyphomicrobiaceae</taxon>
        <taxon>Hyphomicrobium</taxon>
    </lineage>
</organism>
<reference evidence="10 11" key="1">
    <citation type="submission" date="2019-11" db="EMBL/GenBank/DDBJ databases">
        <title>Identification of a novel strain.</title>
        <authorList>
            <person name="Xu Q."/>
            <person name="Wang G."/>
        </authorList>
    </citation>
    <scope>NUCLEOTIDE SEQUENCE [LARGE SCALE GENOMIC DNA]</scope>
    <source>
        <strain evidence="11">xq</strain>
    </source>
</reference>
<dbReference type="UniPathway" id="UPA00262">
    <property type="reaction ID" value="UER00211"/>
</dbReference>
<comment type="caution">
    <text evidence="10">The sequence shown here is derived from an EMBL/GenBank/DDBJ whole genome shotgun (WGS) entry which is preliminary data.</text>
</comment>
<dbReference type="EMBL" id="WMBQ01000001">
    <property type="protein sequence ID" value="MTD94763.1"/>
    <property type="molecule type" value="Genomic_DNA"/>
</dbReference>
<dbReference type="GO" id="GO:0032259">
    <property type="term" value="P:methylation"/>
    <property type="evidence" value="ECO:0007669"/>
    <property type="project" value="UniProtKB-KW"/>
</dbReference>
<accession>A0A6I3KK92</accession>
<evidence type="ECO:0000313" key="11">
    <source>
        <dbReference type="Proteomes" id="UP000440694"/>
    </source>
</evidence>
<proteinExistence type="inferred from homology"/>
<dbReference type="NCBIfam" id="NF004790">
    <property type="entry name" value="PRK06136.1"/>
    <property type="match status" value="1"/>
</dbReference>
<dbReference type="InterPro" id="IPR014776">
    <property type="entry name" value="4pyrrole_Mease_sub2"/>
</dbReference>
<keyword evidence="4 8" id="KW-0808">Transferase</keyword>
<dbReference type="FunFam" id="3.40.1010.10:FF:000001">
    <property type="entry name" value="Siroheme synthase"/>
    <property type="match status" value="1"/>
</dbReference>
<dbReference type="NCBIfam" id="TIGR01469">
    <property type="entry name" value="cobA_cysG_Cterm"/>
    <property type="match status" value="1"/>
</dbReference>
<dbReference type="PROSITE" id="PS00840">
    <property type="entry name" value="SUMT_2"/>
    <property type="match status" value="1"/>
</dbReference>
<dbReference type="InterPro" id="IPR003043">
    <property type="entry name" value="Uropor_MeTrfase_CS"/>
</dbReference>
<gene>
    <name evidence="10" type="primary">cobA</name>
    <name evidence="10" type="ORF">GIW81_10515</name>
</gene>
<dbReference type="InterPro" id="IPR035996">
    <property type="entry name" value="4pyrrol_Methylase_sf"/>
</dbReference>
<evidence type="ECO:0000259" key="9">
    <source>
        <dbReference type="Pfam" id="PF00590"/>
    </source>
</evidence>
<dbReference type="Gene3D" id="3.30.950.10">
    <property type="entry name" value="Methyltransferase, Cobalt-precorrin-4 Transmethylase, Domain 2"/>
    <property type="match status" value="1"/>
</dbReference>
<dbReference type="InterPro" id="IPR000878">
    <property type="entry name" value="4pyrrol_Mease"/>
</dbReference>
<sequence length="260" mass="27160">MTDLAFPEFRPGEVWLVGAGPGDPRLLTLMALHALRSGDVIVHDELIDKRVLSLAAPGTAIQGAGKRGGTPSPHQSDINEHLIALAREGRKVVRLKGGDPFVFGRGGEEAQALAHAGIRFRVVPGITSGLAAAALAGIPATTRETNHAVILATGHRALDETSVRDWEAMARTGQPIILYMAMSNLARIAEVFLGAGLAADTPVAIIASATYAEERLLETELGRAAQDARDNGIGAPAIVAVGSVVGVRRHLLHALLQGEA</sequence>
<evidence type="ECO:0000256" key="1">
    <source>
        <dbReference type="ARBA" id="ARBA00005879"/>
    </source>
</evidence>
<feature type="domain" description="Tetrapyrrole methylase" evidence="9">
    <location>
        <begin position="14"/>
        <end position="224"/>
    </location>
</feature>
<dbReference type="GO" id="GO:0004851">
    <property type="term" value="F:uroporphyrin-III C-methyltransferase activity"/>
    <property type="evidence" value="ECO:0007669"/>
    <property type="project" value="UniProtKB-EC"/>
</dbReference>